<dbReference type="Gene3D" id="1.10.490.30">
    <property type="entry name" value="Colicin"/>
    <property type="match status" value="1"/>
</dbReference>
<accession>M5DT43</accession>
<organism evidence="2 3">
    <name type="scientific">Thalassolituus oleivorans MIL-1</name>
    <dbReference type="NCBI Taxonomy" id="1298593"/>
    <lineage>
        <taxon>Bacteria</taxon>
        <taxon>Pseudomonadati</taxon>
        <taxon>Pseudomonadota</taxon>
        <taxon>Gammaproteobacteria</taxon>
        <taxon>Oceanospirillales</taxon>
        <taxon>Oceanospirillaceae</taxon>
        <taxon>Thalassolituus</taxon>
    </lineage>
</organism>
<reference evidence="2 3" key="1">
    <citation type="journal article" date="2013" name="Genome Announc.">
        <title>Genome Sequence of Thalassolituus oleivorans MIL-1 (DSM 14913T).</title>
        <authorList>
            <person name="Golyshin P.N."/>
            <person name="Werner J."/>
            <person name="Chernikova T.N."/>
            <person name="Tran H."/>
            <person name="Ferrer M."/>
            <person name="Yakimov M.M."/>
            <person name="Teeling H."/>
            <person name="Golyshina O.V."/>
        </authorList>
    </citation>
    <scope>NUCLEOTIDE SEQUENCE [LARGE SCALE GENOMIC DNA]</scope>
    <source>
        <strain evidence="2 3">MIL-1</strain>
    </source>
</reference>
<feature type="transmembrane region" description="Helical" evidence="1">
    <location>
        <begin position="282"/>
        <end position="303"/>
    </location>
</feature>
<dbReference type="PATRIC" id="fig|1298593.3.peg.2070"/>
<feature type="transmembrane region" description="Helical" evidence="1">
    <location>
        <begin position="253"/>
        <end position="276"/>
    </location>
</feature>
<sequence>MSEILLCNQSLSPQNFQLQCGIEIDQISAFSCLKPTIMAANTPYVIGNDQSGASRSILAQLSPAPVAKELTNLSLSYGGDNIVALAEITEKLKEYNIGLMGASTSVYANRLGGFAGSVKDYQAALMEYRQAIVSKSPMKAAMKLKAQVAFEKMQSQFRNELKMVTAQVKARRGIPLTNVERATNIAESSRNVAKLNVTSQVQANNLVKFTKYAKVLGNGLAVIDFGSRAGNIHNSYQAGDNWERELFVESSSFAASAIAGTVAVNAGVAALTLLIVATPVGWVGLLVGGAAVAASAAGASMWINGQVKENGGDWYDRIMNGIK</sequence>
<proteinExistence type="predicted"/>
<keyword evidence="1" id="KW-1133">Transmembrane helix</keyword>
<dbReference type="KEGG" id="tol:TOL_2171"/>
<dbReference type="Proteomes" id="UP000011866">
    <property type="component" value="Chromosome"/>
</dbReference>
<gene>
    <name evidence="2" type="ORF">TOL_2171</name>
</gene>
<evidence type="ECO:0000256" key="1">
    <source>
        <dbReference type="SAM" id="Phobius"/>
    </source>
</evidence>
<dbReference type="HOGENOM" id="CLU_882624_0_0_6"/>
<dbReference type="eggNOG" id="ENOG502ZB9Z">
    <property type="taxonomic scope" value="Bacteria"/>
</dbReference>
<protein>
    <recommendedName>
        <fullName evidence="4">Channel forming colicins domain-containing protein</fullName>
    </recommendedName>
</protein>
<name>M5DT43_9GAMM</name>
<dbReference type="EMBL" id="HF680312">
    <property type="protein sequence ID" value="CCU72576.1"/>
    <property type="molecule type" value="Genomic_DNA"/>
</dbReference>
<evidence type="ECO:0000313" key="3">
    <source>
        <dbReference type="Proteomes" id="UP000011866"/>
    </source>
</evidence>
<dbReference type="AlphaFoldDB" id="M5DT43"/>
<keyword evidence="1" id="KW-0812">Transmembrane</keyword>
<keyword evidence="3" id="KW-1185">Reference proteome</keyword>
<dbReference type="InterPro" id="IPR038283">
    <property type="entry name" value="Channel_colicin_C_sf"/>
</dbReference>
<evidence type="ECO:0000313" key="2">
    <source>
        <dbReference type="EMBL" id="CCU72576.1"/>
    </source>
</evidence>
<evidence type="ECO:0008006" key="4">
    <source>
        <dbReference type="Google" id="ProtNLM"/>
    </source>
</evidence>
<keyword evidence="1" id="KW-0472">Membrane</keyword>